<comment type="similarity">
    <text evidence="2">Belongs to the peptidase C19 family.</text>
</comment>
<keyword evidence="7" id="KW-0788">Thiol protease</keyword>
<feature type="region of interest" description="Disordered" evidence="8">
    <location>
        <begin position="1697"/>
        <end position="1726"/>
    </location>
</feature>
<comment type="caution">
    <text evidence="12">The sequence shown here is derived from an EMBL/GenBank/DDBJ whole genome shotgun (WGS) entry which is preliminary data.</text>
</comment>
<protein>
    <recommendedName>
        <fullName evidence="3">ubiquitinyl hydrolase 1</fullName>
        <ecNumber evidence="3">3.4.19.12</ecNumber>
    </recommendedName>
</protein>
<dbReference type="InterPro" id="IPR011992">
    <property type="entry name" value="EF-hand-dom_pair"/>
</dbReference>
<dbReference type="PROSITE" id="PS00972">
    <property type="entry name" value="USP_1"/>
    <property type="match status" value="1"/>
</dbReference>
<dbReference type="Gene3D" id="3.30.2230.10">
    <property type="entry name" value="DUSP-like"/>
    <property type="match status" value="1"/>
</dbReference>
<dbReference type="Gene3D" id="3.30.1520.10">
    <property type="entry name" value="Phox-like domain"/>
    <property type="match status" value="1"/>
</dbReference>
<keyword evidence="5" id="KW-0833">Ubl conjugation pathway</keyword>
<dbReference type="SUPFAM" id="SSF54001">
    <property type="entry name" value="Cysteine proteinases"/>
    <property type="match status" value="1"/>
</dbReference>
<feature type="region of interest" description="Disordered" evidence="8">
    <location>
        <begin position="75"/>
        <end position="177"/>
    </location>
</feature>
<dbReference type="Pfam" id="PF06337">
    <property type="entry name" value="DUSP"/>
    <property type="match status" value="1"/>
</dbReference>
<evidence type="ECO:0000313" key="13">
    <source>
        <dbReference type="Proteomes" id="UP001159659"/>
    </source>
</evidence>
<dbReference type="PROSITE" id="PS50195">
    <property type="entry name" value="PX"/>
    <property type="match status" value="1"/>
</dbReference>
<feature type="region of interest" description="Disordered" evidence="8">
    <location>
        <begin position="976"/>
        <end position="1009"/>
    </location>
</feature>
<reference evidence="12" key="1">
    <citation type="submission" date="2022-12" db="EMBL/GenBank/DDBJ databases">
        <authorList>
            <person name="Webb A."/>
        </authorList>
    </citation>
    <scope>NUCLEOTIDE SEQUENCE</scope>
    <source>
        <strain evidence="12">Pf2</strain>
    </source>
</reference>
<dbReference type="InterPro" id="IPR036871">
    <property type="entry name" value="PX_dom_sf"/>
</dbReference>
<dbReference type="Pfam" id="PF00787">
    <property type="entry name" value="PX"/>
    <property type="match status" value="1"/>
</dbReference>
<dbReference type="InterPro" id="IPR001394">
    <property type="entry name" value="Peptidase_C19_UCH"/>
</dbReference>
<name>A0AAV0TQD7_9STRA</name>
<dbReference type="InterPro" id="IPR050185">
    <property type="entry name" value="Ub_carboxyl-term_hydrolase"/>
</dbReference>
<evidence type="ECO:0000256" key="8">
    <source>
        <dbReference type="SAM" id="MobiDB-lite"/>
    </source>
</evidence>
<evidence type="ECO:0000259" key="10">
    <source>
        <dbReference type="PROSITE" id="PS50235"/>
    </source>
</evidence>
<evidence type="ECO:0000256" key="7">
    <source>
        <dbReference type="ARBA" id="ARBA00022807"/>
    </source>
</evidence>
<evidence type="ECO:0000256" key="6">
    <source>
        <dbReference type="ARBA" id="ARBA00022801"/>
    </source>
</evidence>
<comment type="catalytic activity">
    <reaction evidence="1">
        <text>Thiol-dependent hydrolysis of ester, thioester, amide, peptide and isopeptide bonds formed by the C-terminal Gly of ubiquitin (a 76-residue protein attached to proteins as an intracellular targeting signal).</text>
        <dbReference type="EC" id="3.4.19.12"/>
    </reaction>
</comment>
<dbReference type="SMART" id="SM00312">
    <property type="entry name" value="PX"/>
    <property type="match status" value="1"/>
</dbReference>
<dbReference type="Pfam" id="PF00443">
    <property type="entry name" value="UCH"/>
    <property type="match status" value="1"/>
</dbReference>
<accession>A0AAV0TQD7</accession>
<dbReference type="SUPFAM" id="SSF47473">
    <property type="entry name" value="EF-hand"/>
    <property type="match status" value="2"/>
</dbReference>
<feature type="domain" description="DUSP" evidence="11">
    <location>
        <begin position="806"/>
        <end position="957"/>
    </location>
</feature>
<feature type="region of interest" description="Disordered" evidence="8">
    <location>
        <begin position="358"/>
        <end position="378"/>
    </location>
</feature>
<evidence type="ECO:0000313" key="12">
    <source>
        <dbReference type="EMBL" id="CAI5724985.1"/>
    </source>
</evidence>
<proteinExistence type="inferred from homology"/>
<evidence type="ECO:0000256" key="3">
    <source>
        <dbReference type="ARBA" id="ARBA00012759"/>
    </source>
</evidence>
<dbReference type="InterPro" id="IPR038765">
    <property type="entry name" value="Papain-like_cys_pep_sf"/>
</dbReference>
<dbReference type="PANTHER" id="PTHR21646">
    <property type="entry name" value="UBIQUITIN CARBOXYL-TERMINAL HYDROLASE"/>
    <property type="match status" value="1"/>
</dbReference>
<feature type="domain" description="USP" evidence="10">
    <location>
        <begin position="1028"/>
        <end position="1882"/>
    </location>
</feature>
<evidence type="ECO:0000259" key="9">
    <source>
        <dbReference type="PROSITE" id="PS50195"/>
    </source>
</evidence>
<organism evidence="12 13">
    <name type="scientific">Peronospora farinosa</name>
    <dbReference type="NCBI Taxonomy" id="134698"/>
    <lineage>
        <taxon>Eukaryota</taxon>
        <taxon>Sar</taxon>
        <taxon>Stramenopiles</taxon>
        <taxon>Oomycota</taxon>
        <taxon>Peronosporomycetes</taxon>
        <taxon>Peronosporales</taxon>
        <taxon>Peronosporaceae</taxon>
        <taxon>Peronospora</taxon>
    </lineage>
</organism>
<keyword evidence="6" id="KW-0378">Hydrolase</keyword>
<dbReference type="Gene3D" id="1.10.238.10">
    <property type="entry name" value="EF-hand"/>
    <property type="match status" value="2"/>
</dbReference>
<dbReference type="GO" id="GO:0004843">
    <property type="term" value="F:cysteine-type deubiquitinase activity"/>
    <property type="evidence" value="ECO:0007669"/>
    <property type="project" value="UniProtKB-EC"/>
</dbReference>
<evidence type="ECO:0000256" key="5">
    <source>
        <dbReference type="ARBA" id="ARBA00022786"/>
    </source>
</evidence>
<feature type="compositionally biased region" description="Acidic residues" evidence="8">
    <location>
        <begin position="987"/>
        <end position="1001"/>
    </location>
</feature>
<dbReference type="InterPro" id="IPR001683">
    <property type="entry name" value="PX_dom"/>
</dbReference>
<evidence type="ECO:0000256" key="2">
    <source>
        <dbReference type="ARBA" id="ARBA00009085"/>
    </source>
</evidence>
<keyword evidence="4" id="KW-0645">Protease</keyword>
<dbReference type="InterPro" id="IPR006615">
    <property type="entry name" value="Pept_C19_DUSP"/>
</dbReference>
<dbReference type="InterPro" id="IPR035927">
    <property type="entry name" value="DUSP-like_sf"/>
</dbReference>
<evidence type="ECO:0000256" key="1">
    <source>
        <dbReference type="ARBA" id="ARBA00000707"/>
    </source>
</evidence>
<feature type="region of interest" description="Disordered" evidence="8">
    <location>
        <begin position="1738"/>
        <end position="1776"/>
    </location>
</feature>
<dbReference type="EC" id="3.4.19.12" evidence="3"/>
<evidence type="ECO:0000259" key="11">
    <source>
        <dbReference type="PROSITE" id="PS51283"/>
    </source>
</evidence>
<feature type="domain" description="PX" evidence="9">
    <location>
        <begin position="180"/>
        <end position="298"/>
    </location>
</feature>
<dbReference type="InterPro" id="IPR018200">
    <property type="entry name" value="USP_CS"/>
</dbReference>
<dbReference type="EMBL" id="CANTFK010000756">
    <property type="protein sequence ID" value="CAI5724985.1"/>
    <property type="molecule type" value="Genomic_DNA"/>
</dbReference>
<gene>
    <name evidence="12" type="ORF">PFR002_LOCUS5014</name>
</gene>
<dbReference type="Gene3D" id="3.90.70.10">
    <property type="entry name" value="Cysteine proteinases"/>
    <property type="match status" value="2"/>
</dbReference>
<dbReference type="PROSITE" id="PS00973">
    <property type="entry name" value="USP_2"/>
    <property type="match status" value="1"/>
</dbReference>
<dbReference type="InterPro" id="IPR028889">
    <property type="entry name" value="USP"/>
</dbReference>
<dbReference type="GO" id="GO:0006508">
    <property type="term" value="P:proteolysis"/>
    <property type="evidence" value="ECO:0007669"/>
    <property type="project" value="UniProtKB-KW"/>
</dbReference>
<sequence>MDETSTTESMPVVTLRKSSSLPAYDLTLCQDDAVINNDSDTNSVHVAAVAEEDAEEDVVSLSSASELSLRGTTNGVNAASAPSVPTPLEAALSSSPLSTASSAPVANDASDVTTEQQDATSDDDIVPQLPPNSGSSRTIPTLERSHTSGELIGLRSREKQPSEYAYSSPSSGSAPSFEIESVRLPTSGVTEAEIDKTTHTEFSVEVKLQGGLQWLICKRYSDFRELHERLKKTNSSVKQLYFPKRHVFRNRHQSVVEQRRSELEKYINEVLDIRPLIRVPLFNFLEVYAHMESYERKLQRHKKELESERMKNMLPTETLEDFSTAFKRFCSSKYLYHGSTSGGQKTEAESLCNATGSAAPNLSGSPSVRPPTSPVTDALSTTSIIAGEPSKGSTTDECGNRHSVIMHTAGSQICISRASFRRDILGVFPDMPSSFAMRFMKAVSDRQGSDINMDEFLRAVAILRCGTIEDQLQFIFNMCDLDHAGKVQSTGLSNFLVSLHGRHVLDEPEFRRLYNEGFDQGRVRMNCDHFIKIVLELKVYHTLVDWMAPFVDILCETADPQLLESQEEFNPAVQQKILANETHFNAKEVAVLQDAFSNYRASGGGDTVDVDALTSDFPLEMSDERFCRVFSCFGSRANGSDIDVFSFVSALSTACRGSTEEKAGFAFKLFASVADGSYMTREDIYSMLRLDITQNPDLESQITTLIEKKHSSLNVTKSSSSSSLIESMGPRTPSVSGSELGIFVNGIMKGFGHRRSILDVGPSSTHAEALTLTLNEFMAWAIKQKYEMATLRIMREVAFIDLGLVPATKEEELLIATGCYTPYDPTTLVEDERWYLIERKWYIHWCRYIKIHVKESLSLSAPVVNPTVTSTPSTSKVQASGSSTAKKDNYMKNLKGEITRPKSINNYPLLTNDRRDRMLKPSDDIKLGRHYVIICEQLWMALKLWYGGGPEIQRQVVAGANGVPMLDIWDAASNKKMTRKKSKTDEHDNEEDEHADVEEDSSLVPLEGETRRKQEFAIPRRMRSGGSVGLTNLGNTCYMNSALQCLTNTKLLAEYFVSGMYLEDINRTSTLGLQGKLAEVYGKLAEDMWCVKQKSISPRNFKKSIGKFNEVFRGNDQQDAQELLAFLLSGLSEDLNRIQDKPFIEQPDSDGRYDADLADEWWRNHLRREVSIIVALFTGQYKSLLTCSVCGFKSARFEPFTFLQVPLPEPKHNTVMVQLMLANGITPMKVSVRLSVSATIFDLKHELMKMCHNDFNLPDVSESDIKLCEFSGSMISSFKADNRRVGQIRSIDRLIAFQLEPLDTEIVEATRHRRPSYVQANGAGEARQDDFDHPSFCETLAKGMLVDVRMRTQSQEYVPAVVVEPPTVHANYDDQFLVLVRLRRTEDDLKVPLNRLRSRQARLLYIPLLSRKLSYSAVYFKNPFRPVPFGSPNLVRLCPELTSGLRLYELVWERVKQYVGPNATPPTEWVGEDAQNADRLVANHIDSVFAGLDNASVCFSSKCGFLLRRVENKGLTDSRSSWLTRSFGLTIPCTSDPLDILEDEAIAIDWDLSVFQDREMIDKMKHIENHDSIARNEAIDKGPVPLKHCLDAFTSEEKISEGYCSSCRRHQEMTKKLEIWRLPPVMVVHLKRFQYTQTYRRKLGSLVEFPIHDLDLSTCVAPHIEIPEKYPMKRPKGKSSVISAPVRKLMKLKSRAGSAISNEPAPPDSQISAPGSAINDAASSDTNEADVLPAVETEENAAGEKPEDGVLPAESAESAEGATVDDGEVTSTDAKVGTNATGIASSITDSQRGAAVQAAAIRNRARRGYTNSNLDQSRCLETMYNLYGVVNHQGALGGGHYTAYAKNFVDDQWYYYDDERVRVVEEQQVVSPSAYLLFYLRSDMEDVLAKDLFPKNMTPGKITDEDIERFVEDGDERRCSIM</sequence>
<dbReference type="Proteomes" id="UP001159659">
    <property type="component" value="Unassembled WGS sequence"/>
</dbReference>
<dbReference type="GO" id="GO:0035091">
    <property type="term" value="F:phosphatidylinositol binding"/>
    <property type="evidence" value="ECO:0007669"/>
    <property type="project" value="InterPro"/>
</dbReference>
<feature type="compositionally biased region" description="Low complexity" evidence="8">
    <location>
        <begin position="86"/>
        <end position="104"/>
    </location>
</feature>
<dbReference type="SMART" id="SM00695">
    <property type="entry name" value="DUSP"/>
    <property type="match status" value="1"/>
</dbReference>
<feature type="compositionally biased region" description="Low complexity" evidence="8">
    <location>
        <begin position="162"/>
        <end position="176"/>
    </location>
</feature>
<dbReference type="PANTHER" id="PTHR21646:SF24">
    <property type="entry name" value="UBIQUITIN CARBOXYL-TERMINAL HYDROLASE"/>
    <property type="match status" value="1"/>
</dbReference>
<dbReference type="SUPFAM" id="SSF64268">
    <property type="entry name" value="PX domain"/>
    <property type="match status" value="1"/>
</dbReference>
<dbReference type="PROSITE" id="PS51283">
    <property type="entry name" value="DUSP"/>
    <property type="match status" value="1"/>
</dbReference>
<dbReference type="PROSITE" id="PS50235">
    <property type="entry name" value="USP_3"/>
    <property type="match status" value="1"/>
</dbReference>
<dbReference type="CDD" id="cd06093">
    <property type="entry name" value="PX_domain"/>
    <property type="match status" value="1"/>
</dbReference>
<dbReference type="GO" id="GO:0016579">
    <property type="term" value="P:protein deubiquitination"/>
    <property type="evidence" value="ECO:0007669"/>
    <property type="project" value="InterPro"/>
</dbReference>
<feature type="compositionally biased region" description="Polar residues" evidence="8">
    <location>
        <begin position="110"/>
        <end position="119"/>
    </location>
</feature>
<evidence type="ECO:0000256" key="4">
    <source>
        <dbReference type="ARBA" id="ARBA00022670"/>
    </source>
</evidence>
<dbReference type="SUPFAM" id="SSF143791">
    <property type="entry name" value="DUSP-like"/>
    <property type="match status" value="1"/>
</dbReference>